<comment type="subcellular location">
    <subcellularLocation>
        <location evidence="1">Membrane</location>
    </subcellularLocation>
</comment>
<dbReference type="GO" id="GO:0016020">
    <property type="term" value="C:membrane"/>
    <property type="evidence" value="ECO:0007669"/>
    <property type="project" value="UniProtKB-SubCell"/>
</dbReference>
<reference evidence="8" key="1">
    <citation type="submission" date="2017-02" db="UniProtKB">
        <authorList>
            <consortium name="WormBaseParasite"/>
        </authorList>
    </citation>
    <scope>IDENTIFICATION</scope>
</reference>
<feature type="transmembrane region" description="Helical" evidence="5">
    <location>
        <begin position="191"/>
        <end position="212"/>
    </location>
</feature>
<dbReference type="InterPro" id="IPR017452">
    <property type="entry name" value="GPCR_Rhodpsn_7TM"/>
</dbReference>
<keyword evidence="4 5" id="KW-0472">Membrane</keyword>
<dbReference type="PANTHER" id="PTHR22943">
    <property type="entry name" value="7-TRANSMEMBRANE DOMAIN RECEPTOR C.ELEGANS"/>
    <property type="match status" value="1"/>
</dbReference>
<keyword evidence="3 5" id="KW-1133">Transmembrane helix</keyword>
<evidence type="ECO:0000259" key="6">
    <source>
        <dbReference type="PROSITE" id="PS50262"/>
    </source>
</evidence>
<dbReference type="PROSITE" id="PS50262">
    <property type="entry name" value="G_PROTEIN_RECEP_F1_2"/>
    <property type="match status" value="1"/>
</dbReference>
<dbReference type="WBParaSite" id="SPAL_0001454300.1">
    <property type="protein sequence ID" value="SPAL_0001454300.1"/>
    <property type="gene ID" value="SPAL_0001454300"/>
</dbReference>
<evidence type="ECO:0000256" key="2">
    <source>
        <dbReference type="ARBA" id="ARBA00022692"/>
    </source>
</evidence>
<name>A0A0N5C9G0_STREA</name>
<feature type="transmembrane region" description="Helical" evidence="5">
    <location>
        <begin position="129"/>
        <end position="151"/>
    </location>
</feature>
<dbReference type="Pfam" id="PF10317">
    <property type="entry name" value="7TM_GPCR_Srd"/>
    <property type="match status" value="1"/>
</dbReference>
<proteinExistence type="predicted"/>
<protein>
    <submittedName>
        <fullName evidence="8">G_PROTEIN_RECEP_F1_2 domain-containing protein</fullName>
    </submittedName>
</protein>
<keyword evidence="2 5" id="KW-0812">Transmembrane</keyword>
<dbReference type="PANTHER" id="PTHR22943:SF248">
    <property type="entry name" value="SEVEN TM RECEPTOR"/>
    <property type="match status" value="1"/>
</dbReference>
<feature type="transmembrane region" description="Helical" evidence="5">
    <location>
        <begin position="93"/>
        <end position="117"/>
    </location>
</feature>
<organism evidence="7 8">
    <name type="scientific">Strongyloides papillosus</name>
    <name type="common">Intestinal threadworm</name>
    <dbReference type="NCBI Taxonomy" id="174720"/>
    <lineage>
        <taxon>Eukaryota</taxon>
        <taxon>Metazoa</taxon>
        <taxon>Ecdysozoa</taxon>
        <taxon>Nematoda</taxon>
        <taxon>Chromadorea</taxon>
        <taxon>Rhabditida</taxon>
        <taxon>Tylenchina</taxon>
        <taxon>Panagrolaimomorpha</taxon>
        <taxon>Strongyloidoidea</taxon>
        <taxon>Strongyloididae</taxon>
        <taxon>Strongyloides</taxon>
    </lineage>
</organism>
<evidence type="ECO:0000313" key="7">
    <source>
        <dbReference type="Proteomes" id="UP000046392"/>
    </source>
</evidence>
<dbReference type="AlphaFoldDB" id="A0A0N5C9G0"/>
<dbReference type="SUPFAM" id="SSF81321">
    <property type="entry name" value="Family A G protein-coupled receptor-like"/>
    <property type="match status" value="1"/>
</dbReference>
<feature type="domain" description="G-protein coupled receptors family 1 profile" evidence="6">
    <location>
        <begin position="19"/>
        <end position="293"/>
    </location>
</feature>
<keyword evidence="7" id="KW-1185">Reference proteome</keyword>
<feature type="transmembrane region" description="Helical" evidence="5">
    <location>
        <begin position="271"/>
        <end position="294"/>
    </location>
</feature>
<sequence>MDYVAYTITISTFVIGIIANSTAICAIAHYPEEKKNKHFGILLLVQFIAGLLTSIFQSVFTMYLLLIESRLVYILYISDSFFYNNFSLKRFCISLVFFFLYFNVVYVAGLVFARYYLVCKQSYLNLKQGFLIFILTTTPCLCVSLFVWIIVNEDIPENILSDWIKKNNISLIGISESTEAIAFNLGSMLSYIVYALLISIFLVTYIIIILYVKKYRKYIASYSSIMSNNTLIINRQFMIILIFQSLVPVIVTGIPIIIFFIMIIIENTKTLSTFGIFLVNLLMLVPCINPILFLGLSSRNRKYLCFQFKKFTNCLLCKKENTGLVNTFKSQSKMTT</sequence>
<evidence type="ECO:0000256" key="4">
    <source>
        <dbReference type="ARBA" id="ARBA00023136"/>
    </source>
</evidence>
<feature type="transmembrane region" description="Helical" evidence="5">
    <location>
        <begin position="6"/>
        <end position="27"/>
    </location>
</feature>
<evidence type="ECO:0000256" key="3">
    <source>
        <dbReference type="ARBA" id="ARBA00022989"/>
    </source>
</evidence>
<accession>A0A0N5C9G0</accession>
<feature type="transmembrane region" description="Helical" evidence="5">
    <location>
        <begin position="39"/>
        <end position="66"/>
    </location>
</feature>
<feature type="transmembrane region" description="Helical" evidence="5">
    <location>
        <begin position="237"/>
        <end position="265"/>
    </location>
</feature>
<evidence type="ECO:0000256" key="1">
    <source>
        <dbReference type="ARBA" id="ARBA00004370"/>
    </source>
</evidence>
<evidence type="ECO:0000313" key="8">
    <source>
        <dbReference type="WBParaSite" id="SPAL_0001454300.1"/>
    </source>
</evidence>
<dbReference type="Gene3D" id="1.20.1070.10">
    <property type="entry name" value="Rhodopsin 7-helix transmembrane proteins"/>
    <property type="match status" value="1"/>
</dbReference>
<evidence type="ECO:0000256" key="5">
    <source>
        <dbReference type="SAM" id="Phobius"/>
    </source>
</evidence>
<dbReference type="Proteomes" id="UP000046392">
    <property type="component" value="Unplaced"/>
</dbReference>
<dbReference type="InterPro" id="IPR019421">
    <property type="entry name" value="7TM_GPCR_serpentine_rcpt_Srd"/>
</dbReference>